<sequence length="900" mass="92087">MGSLSILETLWADDAFFLSQVTTGLLNANGTFVFYDTASGTKASTQIIGGTDLSFSTESINSEGFASISIESTDFIIPKAELLAIAQLGEGGSHCVQLNQSTSHSNRAEIATIEINGVTYVLAALSEGSGLSVFSINASAVAGEAQTLYDDDTTHLSDISALCTMTVNGTAYVLAASATEHGLTLLEIGAGGGLMEVDSYSANEGLPVTTPTDLQSLNYGGKTLVFMTAADSGSITVLEVTDTGQLVAIDQVIDTLGTRFGGASALDVINYNGTAYLAVAGNDGGLSLFKVLPDGTLVLWSSVIDTFDTALLNVSSLTFVATINGLELIATSTGDTGLTRIAVDVSNQGAVLSASTGTADDDIIIATDTGSTLSGNGGADILVDGAGSDTMTGGNGADIFQFRPDGVTDYITDFNYASDTIDLSHFPLSGSANSVEIEMTTTGFVLTFGGERIVVTTYDGMPVPLAAFVDSILFNADHVIIGERIDNSAAVTIEGTDGNDIISGTSSNDILLGLAGADVFVASSGGDTINGGDGIDTVDYSLSTIAANIDLQFSSLNSGAAASDTLVSIENVIGTRYDDVIKGDAENNTLSGFDGDDRLVGQDGDDILVGGMGADILDGGDGFDTASYSEFVTDLTLSLLNPDDNVGLGAEGDSYISIENLISGDGNDIVYGDDGDNHIYTRLGHDYVEAGGGDDIVIASHGNDTVYGGAGNDIINGGNGKDRLVGDSGNDRLVGEDGDDTLLNLEGVGWLIAGDGDDFLLDGSGNSVLAGNAGHDRMNGGGGNDRMLGDAGDDIMSGGNGNDRMTGGSGNDNLTGGNGADIFVFRDGSEMDTITDFEIGIDRLFIDAVLTDGNYDANHTIATYCTLSGTDAIFDFGGGDIIVLNNINDLSSLVDSILIT</sequence>
<dbReference type="Gene3D" id="2.150.10.10">
    <property type="entry name" value="Serralysin-like metalloprotease, C-terminal"/>
    <property type="match status" value="6"/>
</dbReference>
<dbReference type="OrthoDB" id="9342475at2"/>
<keyword evidence="7" id="KW-0472">Membrane</keyword>
<evidence type="ECO:0000313" key="9">
    <source>
        <dbReference type="Proteomes" id="UP000182284"/>
    </source>
</evidence>
<keyword evidence="4" id="KW-0800">Toxin</keyword>
<accession>A0A1G7QH19</accession>
<dbReference type="GO" id="GO:0005509">
    <property type="term" value="F:calcium ion binding"/>
    <property type="evidence" value="ECO:0007669"/>
    <property type="project" value="InterPro"/>
</dbReference>
<keyword evidence="5" id="KW-0677">Repeat</keyword>
<dbReference type="RefSeq" id="WP_074646142.1">
    <property type="nucleotide sequence ID" value="NZ_FNBL01000009.1"/>
</dbReference>
<evidence type="ECO:0000313" key="8">
    <source>
        <dbReference type="EMBL" id="SDF97259.1"/>
    </source>
</evidence>
<dbReference type="GO" id="GO:0016020">
    <property type="term" value="C:membrane"/>
    <property type="evidence" value="ECO:0007669"/>
    <property type="project" value="UniProtKB-SubCell"/>
</dbReference>
<name>A0A1G7QH19_9RHOB</name>
<dbReference type="Pfam" id="PF00353">
    <property type="entry name" value="HemolysinCabind"/>
    <property type="match status" value="7"/>
</dbReference>
<evidence type="ECO:0000256" key="5">
    <source>
        <dbReference type="ARBA" id="ARBA00022737"/>
    </source>
</evidence>
<dbReference type="InterPro" id="IPR050557">
    <property type="entry name" value="RTX_toxin/Mannuronan_C5-epim"/>
</dbReference>
<dbReference type="GO" id="GO:0005576">
    <property type="term" value="C:extracellular region"/>
    <property type="evidence" value="ECO:0007669"/>
    <property type="project" value="UniProtKB-SubCell"/>
</dbReference>
<dbReference type="PRINTS" id="PR00313">
    <property type="entry name" value="CABNDNGRPT"/>
</dbReference>
<dbReference type="GO" id="GO:0090729">
    <property type="term" value="F:toxin activity"/>
    <property type="evidence" value="ECO:0007669"/>
    <property type="project" value="UniProtKB-KW"/>
</dbReference>
<evidence type="ECO:0000256" key="2">
    <source>
        <dbReference type="ARBA" id="ARBA00004613"/>
    </source>
</evidence>
<gene>
    <name evidence="8" type="ORF">SAMN04488117_109113</name>
</gene>
<dbReference type="InterPro" id="IPR018511">
    <property type="entry name" value="Hemolysin-typ_Ca-bd_CS"/>
</dbReference>
<evidence type="ECO:0000256" key="7">
    <source>
        <dbReference type="ARBA" id="ARBA00023136"/>
    </source>
</evidence>
<dbReference type="PANTHER" id="PTHR38340">
    <property type="entry name" value="S-LAYER PROTEIN"/>
    <property type="match status" value="1"/>
</dbReference>
<keyword evidence="3" id="KW-0964">Secreted</keyword>
<dbReference type="SUPFAM" id="SSF51120">
    <property type="entry name" value="beta-Roll"/>
    <property type="match status" value="3"/>
</dbReference>
<dbReference type="PRINTS" id="PR01488">
    <property type="entry name" value="RTXTOXINA"/>
</dbReference>
<dbReference type="AlphaFoldDB" id="A0A1G7QH19"/>
<dbReference type="InterPro" id="IPR011049">
    <property type="entry name" value="Serralysin-like_metalloprot_C"/>
</dbReference>
<evidence type="ECO:0000256" key="1">
    <source>
        <dbReference type="ARBA" id="ARBA00004370"/>
    </source>
</evidence>
<dbReference type="InterPro" id="IPR003995">
    <property type="entry name" value="RTX_toxin_determinant-A"/>
</dbReference>
<keyword evidence="6" id="KW-0843">Virulence</keyword>
<evidence type="ECO:0000256" key="3">
    <source>
        <dbReference type="ARBA" id="ARBA00022525"/>
    </source>
</evidence>
<dbReference type="PROSITE" id="PS00330">
    <property type="entry name" value="HEMOLYSIN_CALCIUM"/>
    <property type="match status" value="2"/>
</dbReference>
<reference evidence="8 9" key="1">
    <citation type="submission" date="2016-10" db="EMBL/GenBank/DDBJ databases">
        <authorList>
            <person name="de Groot N.N."/>
        </authorList>
    </citation>
    <scope>NUCLEOTIDE SEQUENCE [LARGE SCALE GENOMIC DNA]</scope>
    <source>
        <strain evidence="8 9">DSM 27375</strain>
    </source>
</reference>
<dbReference type="EMBL" id="FNBL01000009">
    <property type="protein sequence ID" value="SDF97259.1"/>
    <property type="molecule type" value="Genomic_DNA"/>
</dbReference>
<protein>
    <submittedName>
        <fullName evidence="8">Hemolysin-type calcium-binding repeat-containing protein</fullName>
    </submittedName>
</protein>
<dbReference type="Proteomes" id="UP000182284">
    <property type="component" value="Unassembled WGS sequence"/>
</dbReference>
<organism evidence="8 9">
    <name type="scientific">Celeribacter baekdonensis</name>
    <dbReference type="NCBI Taxonomy" id="875171"/>
    <lineage>
        <taxon>Bacteria</taxon>
        <taxon>Pseudomonadati</taxon>
        <taxon>Pseudomonadota</taxon>
        <taxon>Alphaproteobacteria</taxon>
        <taxon>Rhodobacterales</taxon>
        <taxon>Roseobacteraceae</taxon>
        <taxon>Celeribacter</taxon>
    </lineage>
</organism>
<evidence type="ECO:0000256" key="6">
    <source>
        <dbReference type="ARBA" id="ARBA00023026"/>
    </source>
</evidence>
<evidence type="ECO:0000256" key="4">
    <source>
        <dbReference type="ARBA" id="ARBA00022656"/>
    </source>
</evidence>
<dbReference type="InterPro" id="IPR001343">
    <property type="entry name" value="Hemolysn_Ca-bd"/>
</dbReference>
<dbReference type="PANTHER" id="PTHR38340:SF1">
    <property type="entry name" value="S-LAYER PROTEIN"/>
    <property type="match status" value="1"/>
</dbReference>
<proteinExistence type="predicted"/>
<comment type="subcellular location">
    <subcellularLocation>
        <location evidence="1">Membrane</location>
    </subcellularLocation>
    <subcellularLocation>
        <location evidence="2">Secreted</location>
    </subcellularLocation>
</comment>